<reference evidence="1" key="1">
    <citation type="submission" date="2022-07" db="EMBL/GenBank/DDBJ databases">
        <authorList>
            <person name="Macas J."/>
            <person name="Novak P."/>
            <person name="Neumann P."/>
        </authorList>
    </citation>
    <scope>NUCLEOTIDE SEQUENCE</scope>
</reference>
<name>A0AAV0GAA9_9ASTE</name>
<sequence>MKQVWWLIDFLNLGLWFVGDVLGCDFILEYPLPQVFIGSRSARRYRTGSGGCIDGWRRRSQRGATAQRLMGGAHGRMLGFFLRDGNLRFNLGWKYFFSFIGVAIHNEGAGQNEGGSREQKRRRTWEAQELGFEEDGMALDKAKNREGAGWYLQTRPNP</sequence>
<accession>A0AAV0GAA9</accession>
<evidence type="ECO:0000313" key="2">
    <source>
        <dbReference type="Proteomes" id="UP001152523"/>
    </source>
</evidence>
<dbReference type="Proteomes" id="UP001152523">
    <property type="component" value="Unassembled WGS sequence"/>
</dbReference>
<dbReference type="EMBL" id="CAMAPF010001064">
    <property type="protein sequence ID" value="CAH9144317.1"/>
    <property type="molecule type" value="Genomic_DNA"/>
</dbReference>
<dbReference type="AlphaFoldDB" id="A0AAV0GAA9"/>
<keyword evidence="2" id="KW-1185">Reference proteome</keyword>
<protein>
    <submittedName>
        <fullName evidence="1">Uncharacterized protein</fullName>
    </submittedName>
</protein>
<gene>
    <name evidence="1" type="ORF">CEPIT_LOCUS41354</name>
</gene>
<organism evidence="1 2">
    <name type="scientific">Cuscuta epithymum</name>
    <dbReference type="NCBI Taxonomy" id="186058"/>
    <lineage>
        <taxon>Eukaryota</taxon>
        <taxon>Viridiplantae</taxon>
        <taxon>Streptophyta</taxon>
        <taxon>Embryophyta</taxon>
        <taxon>Tracheophyta</taxon>
        <taxon>Spermatophyta</taxon>
        <taxon>Magnoliopsida</taxon>
        <taxon>eudicotyledons</taxon>
        <taxon>Gunneridae</taxon>
        <taxon>Pentapetalae</taxon>
        <taxon>asterids</taxon>
        <taxon>lamiids</taxon>
        <taxon>Solanales</taxon>
        <taxon>Convolvulaceae</taxon>
        <taxon>Cuscuteae</taxon>
        <taxon>Cuscuta</taxon>
        <taxon>Cuscuta subgen. Cuscuta</taxon>
    </lineage>
</organism>
<comment type="caution">
    <text evidence="1">The sequence shown here is derived from an EMBL/GenBank/DDBJ whole genome shotgun (WGS) entry which is preliminary data.</text>
</comment>
<evidence type="ECO:0000313" key="1">
    <source>
        <dbReference type="EMBL" id="CAH9144317.1"/>
    </source>
</evidence>
<proteinExistence type="predicted"/>